<comment type="catalytic activity">
    <reaction evidence="10">
        <text>L-methionine + ATP + H2O = S-adenosyl-L-methionine + phosphate + diphosphate</text>
        <dbReference type="Rhea" id="RHEA:21080"/>
        <dbReference type="ChEBI" id="CHEBI:15377"/>
        <dbReference type="ChEBI" id="CHEBI:30616"/>
        <dbReference type="ChEBI" id="CHEBI:33019"/>
        <dbReference type="ChEBI" id="CHEBI:43474"/>
        <dbReference type="ChEBI" id="CHEBI:57844"/>
        <dbReference type="ChEBI" id="CHEBI:59789"/>
        <dbReference type="EC" id="2.5.1.6"/>
    </reaction>
</comment>
<evidence type="ECO:0000313" key="16">
    <source>
        <dbReference type="Proteomes" id="UP000256690"/>
    </source>
</evidence>
<dbReference type="InterPro" id="IPR002133">
    <property type="entry name" value="S-AdoMet_synthetase"/>
</dbReference>
<evidence type="ECO:0000256" key="1">
    <source>
        <dbReference type="ARBA" id="ARBA00005224"/>
    </source>
</evidence>
<comment type="caution">
    <text evidence="15">The sequence shown here is derived from an EMBL/GenBank/DDBJ whole genome shotgun (WGS) entry which is preliminary data.</text>
</comment>
<dbReference type="EC" id="2.5.1.6" evidence="10"/>
<evidence type="ECO:0000256" key="11">
    <source>
        <dbReference type="RuleBase" id="RU004462"/>
    </source>
</evidence>
<comment type="function">
    <text evidence="10">Catalyzes the formation of S-adenosylmethionine from methionine and ATP.</text>
</comment>
<evidence type="ECO:0000256" key="2">
    <source>
        <dbReference type="ARBA" id="ARBA00009685"/>
    </source>
</evidence>
<evidence type="ECO:0000259" key="13">
    <source>
        <dbReference type="Pfam" id="PF02772"/>
    </source>
</evidence>
<dbReference type="PANTHER" id="PTHR11964">
    <property type="entry name" value="S-ADENOSYLMETHIONINE SYNTHETASE"/>
    <property type="match status" value="1"/>
</dbReference>
<evidence type="ECO:0000256" key="3">
    <source>
        <dbReference type="ARBA" id="ARBA00022563"/>
    </source>
</evidence>
<dbReference type="GO" id="GO:0006730">
    <property type="term" value="P:one-carbon metabolic process"/>
    <property type="evidence" value="ECO:0007669"/>
    <property type="project" value="UniProtKB-KW"/>
</dbReference>
<dbReference type="Gene3D" id="3.30.300.10">
    <property type="match status" value="3"/>
</dbReference>
<keyword evidence="16" id="KW-1185">Reference proteome</keyword>
<dbReference type="InterPro" id="IPR022636">
    <property type="entry name" value="S-AdoMet_synthetase_sfam"/>
</dbReference>
<evidence type="ECO:0000256" key="6">
    <source>
        <dbReference type="ARBA" id="ARBA00022741"/>
    </source>
</evidence>
<feature type="domain" description="S-adenosylmethionine synthetase C-terminal" evidence="14">
    <location>
        <begin position="264"/>
        <end position="394"/>
    </location>
</feature>
<evidence type="ECO:0000259" key="12">
    <source>
        <dbReference type="Pfam" id="PF00438"/>
    </source>
</evidence>
<reference evidence="15 16" key="1">
    <citation type="journal article" date="2018" name="IMA Fungus">
        <title>IMA Genome-F 9: Draft genome sequence of Annulohypoxylon stygium, Aspergillus mulundensis, Berkeleyomyces basicola (syn. Thielaviopsis basicola), Ceratocystis smalleyi, two Cercospora beticola strains, Coleophoma cylindrospora, Fusarium fracticaudum, Phialophora cf. hyalina, and Morchella septimelata.</title>
        <authorList>
            <person name="Wingfield B.D."/>
            <person name="Bills G.F."/>
            <person name="Dong Y."/>
            <person name="Huang W."/>
            <person name="Nel W.J."/>
            <person name="Swalarsk-Parry B.S."/>
            <person name="Vaghefi N."/>
            <person name="Wilken P.M."/>
            <person name="An Z."/>
            <person name="de Beer Z.W."/>
            <person name="De Vos L."/>
            <person name="Chen L."/>
            <person name="Duong T.A."/>
            <person name="Gao Y."/>
            <person name="Hammerbacher A."/>
            <person name="Kikkert J.R."/>
            <person name="Li Y."/>
            <person name="Li H."/>
            <person name="Li K."/>
            <person name="Li Q."/>
            <person name="Liu X."/>
            <person name="Ma X."/>
            <person name="Naidoo K."/>
            <person name="Pethybridge S.J."/>
            <person name="Sun J."/>
            <person name="Steenkamp E.T."/>
            <person name="van der Nest M.A."/>
            <person name="van Wyk S."/>
            <person name="Wingfield M.J."/>
            <person name="Xiong C."/>
            <person name="Yue Q."/>
            <person name="Zhang X."/>
        </authorList>
    </citation>
    <scope>NUCLEOTIDE SEQUENCE [LARGE SCALE GENOMIC DNA]</scope>
    <source>
        <strain evidence="15 16">DSM 5745</strain>
    </source>
</reference>
<keyword evidence="9 10" id="KW-0630">Potassium</keyword>
<dbReference type="GO" id="GO:0006556">
    <property type="term" value="P:S-adenosylmethionine biosynthetic process"/>
    <property type="evidence" value="ECO:0007669"/>
    <property type="project" value="UniProtKB-UniPathway"/>
</dbReference>
<accession>A0A3D8RXT6</accession>
<dbReference type="RefSeq" id="XP_026603577.1">
    <property type="nucleotide sequence ID" value="XM_026747745.1"/>
</dbReference>
<dbReference type="Pfam" id="PF02773">
    <property type="entry name" value="S-AdoMet_synt_C"/>
    <property type="match status" value="1"/>
</dbReference>
<evidence type="ECO:0000256" key="9">
    <source>
        <dbReference type="ARBA" id="ARBA00022958"/>
    </source>
</evidence>
<dbReference type="OrthoDB" id="5852090at2759"/>
<comment type="similarity">
    <text evidence="2 11">Belongs to the AdoMet synthase family.</text>
</comment>
<proteinExistence type="inferred from homology"/>
<dbReference type="Pfam" id="PF02772">
    <property type="entry name" value="S-AdoMet_synt_M"/>
    <property type="match status" value="1"/>
</dbReference>
<comment type="cofactor">
    <cofactor evidence="10">
        <name>Mg(2+)</name>
        <dbReference type="ChEBI" id="CHEBI:18420"/>
    </cofactor>
    <text evidence="10">Binds 2 magnesium ions per subunit. The magnesium ions interact primarily with the substrate.</text>
</comment>
<dbReference type="Pfam" id="PF00438">
    <property type="entry name" value="S-AdoMet_synt_N"/>
    <property type="match status" value="1"/>
</dbReference>
<feature type="domain" description="S-adenosylmethionine synthetase N-terminal" evidence="12">
    <location>
        <begin position="10"/>
        <end position="106"/>
    </location>
</feature>
<dbReference type="Proteomes" id="UP000256690">
    <property type="component" value="Unassembled WGS sequence"/>
</dbReference>
<dbReference type="GO" id="GO:0004478">
    <property type="term" value="F:methionine adenosyltransferase activity"/>
    <property type="evidence" value="ECO:0007669"/>
    <property type="project" value="UniProtKB-EC"/>
</dbReference>
<keyword evidence="7 10" id="KW-0067">ATP-binding</keyword>
<dbReference type="FunFam" id="3.30.300.10:FF:000003">
    <property type="entry name" value="S-adenosylmethionine synthase"/>
    <property type="match status" value="1"/>
</dbReference>
<dbReference type="AlphaFoldDB" id="A0A3D8RXT6"/>
<keyword evidence="5 10" id="KW-0479">Metal-binding</keyword>
<dbReference type="InterPro" id="IPR022628">
    <property type="entry name" value="S-AdoMet_synt_N"/>
</dbReference>
<sequence length="400" mass="43596">MTIQHEPETFLFTSESVGEGHPDKICDQIADAILDECLRHDPLSKVAIEVAVRPGLVIVFGVVDSLACLDVDGIVREVLRDIGYDSPDQELDYRTCDVMDYVEVRSVKKLPNSNGNGNGNGALVSGSFPSRAEKEVAGDQGMVFGYATDETPQLLPLTIDLAHRISRALKAACIEGTLPWLRPDTKVQVTAEYKQEGGHIAPLRVHTVVVTAQHTPDVTVDELRGAIREMVVLKSIPAMYLDARTVYHIQPTGDVGVTPSGKFAGVTGRKIVVDTYGGWGAHGGGAFSGKDFRQVDRSAAYMARWIAKSLVHAGLAQRCLIQLSYSSGIAEPLSIFIDTFGTSQVSVERLKQIVRMNFDLRPAGIAMELGLMSPIYYATAKNGHFTSGLFPWERVRELVL</sequence>
<dbReference type="GO" id="GO:0046872">
    <property type="term" value="F:metal ion binding"/>
    <property type="evidence" value="ECO:0007669"/>
    <property type="project" value="UniProtKB-KW"/>
</dbReference>
<dbReference type="InterPro" id="IPR022631">
    <property type="entry name" value="ADOMET_SYNTHASE_CS"/>
</dbReference>
<dbReference type="InterPro" id="IPR022629">
    <property type="entry name" value="S-AdoMet_synt_central"/>
</dbReference>
<keyword evidence="3 10" id="KW-0554">One-carbon metabolism</keyword>
<dbReference type="SUPFAM" id="SSF55973">
    <property type="entry name" value="S-adenosylmethionine synthetase"/>
    <property type="match status" value="3"/>
</dbReference>
<evidence type="ECO:0000256" key="4">
    <source>
        <dbReference type="ARBA" id="ARBA00022679"/>
    </source>
</evidence>
<keyword evidence="6 10" id="KW-0547">Nucleotide-binding</keyword>
<evidence type="ECO:0000259" key="14">
    <source>
        <dbReference type="Pfam" id="PF02773"/>
    </source>
</evidence>
<gene>
    <name evidence="15" type="ORF">DSM5745_05729</name>
</gene>
<feature type="domain" description="S-adenosylmethionine synthetase central" evidence="13">
    <location>
        <begin position="136"/>
        <end position="254"/>
    </location>
</feature>
<evidence type="ECO:0000256" key="5">
    <source>
        <dbReference type="ARBA" id="ARBA00022723"/>
    </source>
</evidence>
<evidence type="ECO:0000313" key="15">
    <source>
        <dbReference type="EMBL" id="RDW78877.1"/>
    </source>
</evidence>
<dbReference type="GeneID" id="38116099"/>
<dbReference type="PROSITE" id="PS00377">
    <property type="entry name" value="ADOMET_SYNTHASE_2"/>
    <property type="match status" value="1"/>
</dbReference>
<keyword evidence="4 10" id="KW-0808">Transferase</keyword>
<dbReference type="InterPro" id="IPR022630">
    <property type="entry name" value="S-AdoMet_synt_C"/>
</dbReference>
<dbReference type="STRING" id="1810919.A0A3D8RXT6"/>
<dbReference type="CDD" id="cd18079">
    <property type="entry name" value="S-AdoMet_synt"/>
    <property type="match status" value="1"/>
</dbReference>
<organism evidence="15 16">
    <name type="scientific">Aspergillus mulundensis</name>
    <dbReference type="NCBI Taxonomy" id="1810919"/>
    <lineage>
        <taxon>Eukaryota</taxon>
        <taxon>Fungi</taxon>
        <taxon>Dikarya</taxon>
        <taxon>Ascomycota</taxon>
        <taxon>Pezizomycotina</taxon>
        <taxon>Eurotiomycetes</taxon>
        <taxon>Eurotiomycetidae</taxon>
        <taxon>Eurotiales</taxon>
        <taxon>Aspergillaceae</taxon>
        <taxon>Aspergillus</taxon>
        <taxon>Aspergillus subgen. Nidulantes</taxon>
    </lineage>
</organism>
<evidence type="ECO:0000256" key="8">
    <source>
        <dbReference type="ARBA" id="ARBA00022842"/>
    </source>
</evidence>
<evidence type="ECO:0000256" key="10">
    <source>
        <dbReference type="RuleBase" id="RU000541"/>
    </source>
</evidence>
<dbReference type="UniPathway" id="UPA00315">
    <property type="reaction ID" value="UER00080"/>
</dbReference>
<dbReference type="EMBL" id="PVWQ01000006">
    <property type="protein sequence ID" value="RDW78877.1"/>
    <property type="molecule type" value="Genomic_DNA"/>
</dbReference>
<keyword evidence="8 10" id="KW-0460">Magnesium</keyword>
<comment type="pathway">
    <text evidence="1 10">Amino-acid biosynthesis; S-adenosyl-L-methionine biosynthesis; S-adenosyl-L-methionine from L-methionine: step 1/1.</text>
</comment>
<dbReference type="PIRSF" id="PIRSF000497">
    <property type="entry name" value="MAT"/>
    <property type="match status" value="1"/>
</dbReference>
<dbReference type="GO" id="GO:0005524">
    <property type="term" value="F:ATP binding"/>
    <property type="evidence" value="ECO:0007669"/>
    <property type="project" value="UniProtKB-KW"/>
</dbReference>
<protein>
    <recommendedName>
        <fullName evidence="10">S-adenosylmethionine synthase</fullName>
        <ecNumber evidence="10">2.5.1.6</ecNumber>
    </recommendedName>
</protein>
<name>A0A3D8RXT6_9EURO</name>
<dbReference type="NCBIfam" id="TIGR01034">
    <property type="entry name" value="metK"/>
    <property type="match status" value="1"/>
</dbReference>
<evidence type="ECO:0000256" key="7">
    <source>
        <dbReference type="ARBA" id="ARBA00022840"/>
    </source>
</evidence>
<comment type="cofactor">
    <cofactor evidence="10">
        <name>K(+)</name>
        <dbReference type="ChEBI" id="CHEBI:29103"/>
    </cofactor>
    <text evidence="10">Binds 1 potassium ion per subunit. The potassium ion interacts primarily with the substrate.</text>
</comment>